<proteinExistence type="predicted"/>
<dbReference type="InterPro" id="IPR017850">
    <property type="entry name" value="Alkaline_phosphatase_core_sf"/>
</dbReference>
<protein>
    <submittedName>
        <fullName evidence="1">Uncharacterized protein</fullName>
    </submittedName>
</protein>
<sequence>MIQKLFKAEIGYHVSLLPSATPFARNGIFSGRFLSEIQDQEPEMWQRIVNSESSMNLGEPDMFKNLLRELFGRDISHAYHKVSIAKEGQRFLTHMKEYSDLSLIALVVNFVDLLTHHRAESDVLQEMIPDESGYRSLVQTWFANSWLLEVLNTAAEMDFTVILTSDHGSIRVRRGVKIAADRETSKGVRYKYGRSLQCPDKHALVIKRPADYRLPEMLTGTNYLIAKEDVYFVYPTQYHKYLGQLQDSFQHGGISLEEMLVPTITLRRR</sequence>
<dbReference type="SUPFAM" id="SSF53649">
    <property type="entry name" value="Alkaline phosphatase-like"/>
    <property type="match status" value="1"/>
</dbReference>
<name>A0A381TTW6_9ZZZZ</name>
<dbReference type="Pfam" id="PF08665">
    <property type="entry name" value="PglZ"/>
    <property type="match status" value="1"/>
</dbReference>
<dbReference type="AlphaFoldDB" id="A0A381TTW6"/>
<evidence type="ECO:0000313" key="1">
    <source>
        <dbReference type="EMBL" id="SVA19485.1"/>
    </source>
</evidence>
<gene>
    <name evidence="1" type="ORF">METZ01_LOCUS72339</name>
</gene>
<accession>A0A381TTW6</accession>
<organism evidence="1">
    <name type="scientific">marine metagenome</name>
    <dbReference type="NCBI Taxonomy" id="408172"/>
    <lineage>
        <taxon>unclassified sequences</taxon>
        <taxon>metagenomes</taxon>
        <taxon>ecological metagenomes</taxon>
    </lineage>
</organism>
<dbReference type="EMBL" id="UINC01005160">
    <property type="protein sequence ID" value="SVA19485.1"/>
    <property type="molecule type" value="Genomic_DNA"/>
</dbReference>
<reference evidence="1" key="1">
    <citation type="submission" date="2018-05" db="EMBL/GenBank/DDBJ databases">
        <authorList>
            <person name="Lanie J.A."/>
            <person name="Ng W.-L."/>
            <person name="Kazmierczak K.M."/>
            <person name="Andrzejewski T.M."/>
            <person name="Davidsen T.M."/>
            <person name="Wayne K.J."/>
            <person name="Tettelin H."/>
            <person name="Glass J.I."/>
            <person name="Rusch D."/>
            <person name="Podicherti R."/>
            <person name="Tsui H.-C.T."/>
            <person name="Winkler M.E."/>
        </authorList>
    </citation>
    <scope>NUCLEOTIDE SEQUENCE</scope>
</reference>